<keyword evidence="9" id="KW-0732">Signal</keyword>
<keyword evidence="5 8" id="KW-1133">Transmembrane helix</keyword>
<keyword evidence="11" id="KW-1185">Reference proteome</keyword>
<feature type="chain" id="PRO_5029689479" description="Adenosine 3'-phospho 5'-phosphosulfate transporter 1" evidence="9">
    <location>
        <begin position="25"/>
        <end position="288"/>
    </location>
</feature>
<comment type="similarity">
    <text evidence="2">Belongs to the nucleotide-sugar transporter family. SLC35B subfamily.</text>
</comment>
<organism evidence="10 11">
    <name type="scientific">Bugula neritina</name>
    <name type="common">Brown bryozoan</name>
    <name type="synonym">Sertularia neritina</name>
    <dbReference type="NCBI Taxonomy" id="10212"/>
    <lineage>
        <taxon>Eukaryota</taxon>
        <taxon>Metazoa</taxon>
        <taxon>Spiralia</taxon>
        <taxon>Lophotrochozoa</taxon>
        <taxon>Bryozoa</taxon>
        <taxon>Gymnolaemata</taxon>
        <taxon>Cheilostomatida</taxon>
        <taxon>Flustrina</taxon>
        <taxon>Buguloidea</taxon>
        <taxon>Bugulidae</taxon>
        <taxon>Bugula</taxon>
    </lineage>
</organism>
<evidence type="ECO:0000256" key="4">
    <source>
        <dbReference type="ARBA" id="ARBA00022692"/>
    </source>
</evidence>
<keyword evidence="3" id="KW-0813">Transport</keyword>
<comment type="caution">
    <text evidence="10">The sequence shown here is derived from an EMBL/GenBank/DDBJ whole genome shotgun (WGS) entry which is preliminary data.</text>
</comment>
<dbReference type="Proteomes" id="UP000593567">
    <property type="component" value="Unassembled WGS sequence"/>
</dbReference>
<keyword evidence="6 8" id="KW-0472">Membrane</keyword>
<evidence type="ECO:0000313" key="10">
    <source>
        <dbReference type="EMBL" id="KAF6026195.1"/>
    </source>
</evidence>
<evidence type="ECO:0000256" key="5">
    <source>
        <dbReference type="ARBA" id="ARBA00022989"/>
    </source>
</evidence>
<dbReference type="InterPro" id="IPR013657">
    <property type="entry name" value="SCL35B1-4/HUT1"/>
</dbReference>
<feature type="transmembrane region" description="Helical" evidence="8">
    <location>
        <begin position="39"/>
        <end position="61"/>
    </location>
</feature>
<name>A0A7J7JJC6_BUGNE</name>
<accession>A0A7J7JJC6</accession>
<dbReference type="OrthoDB" id="10035043at2759"/>
<gene>
    <name evidence="10" type="ORF">EB796_015495</name>
</gene>
<feature type="transmembrane region" description="Helical" evidence="8">
    <location>
        <begin position="245"/>
        <end position="265"/>
    </location>
</feature>
<protein>
    <recommendedName>
        <fullName evidence="7">Adenosine 3'-phospho 5'-phosphosulfate transporter 1</fullName>
    </recommendedName>
</protein>
<dbReference type="PANTHER" id="PTHR10778">
    <property type="entry name" value="SOLUTE CARRIER FAMILY 35 MEMBER B"/>
    <property type="match status" value="1"/>
</dbReference>
<feature type="transmembrane region" description="Helical" evidence="8">
    <location>
        <begin position="162"/>
        <end position="179"/>
    </location>
</feature>
<keyword evidence="4 8" id="KW-0812">Transmembrane</keyword>
<dbReference type="PANTHER" id="PTHR10778:SF13">
    <property type="entry name" value="ADENOSINE 3'-PHOSPHO 5'-PHOSPHOSULFATE TRANSPORTER 1"/>
    <property type="match status" value="1"/>
</dbReference>
<evidence type="ECO:0000256" key="9">
    <source>
        <dbReference type="SAM" id="SignalP"/>
    </source>
</evidence>
<evidence type="ECO:0000256" key="8">
    <source>
        <dbReference type="SAM" id="Phobius"/>
    </source>
</evidence>
<proteinExistence type="inferred from homology"/>
<reference evidence="10" key="1">
    <citation type="submission" date="2020-06" db="EMBL/GenBank/DDBJ databases">
        <title>Draft genome of Bugula neritina, a colonial animal packing powerful symbionts and potential medicines.</title>
        <authorList>
            <person name="Rayko M."/>
        </authorList>
    </citation>
    <scope>NUCLEOTIDE SEQUENCE [LARGE SCALE GENOMIC DNA]</scope>
    <source>
        <strain evidence="10">Kwan_BN1</strain>
    </source>
</reference>
<evidence type="ECO:0000256" key="1">
    <source>
        <dbReference type="ARBA" id="ARBA00004141"/>
    </source>
</evidence>
<evidence type="ECO:0000313" key="11">
    <source>
        <dbReference type="Proteomes" id="UP000593567"/>
    </source>
</evidence>
<comment type="subcellular location">
    <subcellularLocation>
        <location evidence="1">Membrane</location>
        <topology evidence="1">Multi-pass membrane protein</topology>
    </subcellularLocation>
</comment>
<evidence type="ECO:0000256" key="3">
    <source>
        <dbReference type="ARBA" id="ARBA00022448"/>
    </source>
</evidence>
<dbReference type="Pfam" id="PF08449">
    <property type="entry name" value="UAA"/>
    <property type="match status" value="1"/>
</dbReference>
<dbReference type="GO" id="GO:0046964">
    <property type="term" value="F:3'-phosphoadenosine 5'-phosphosulfate transmembrane transporter activity"/>
    <property type="evidence" value="ECO:0007669"/>
    <property type="project" value="TreeGrafter"/>
</dbReference>
<dbReference type="AlphaFoldDB" id="A0A7J7JJC6"/>
<evidence type="ECO:0000256" key="6">
    <source>
        <dbReference type="ARBA" id="ARBA00023136"/>
    </source>
</evidence>
<dbReference type="EMBL" id="VXIV02002325">
    <property type="protein sequence ID" value="KAF6026195.1"/>
    <property type="molecule type" value="Genomic_DNA"/>
</dbReference>
<evidence type="ECO:0000256" key="2">
    <source>
        <dbReference type="ARBA" id="ARBA00010694"/>
    </source>
</evidence>
<sequence>MMSSSHILTAVLTLWILCIGSSSADLAEKVMPAGYADSWILRLLMNQLGYATILIPGYFLIQYFRKIKYNETHRDGCAPKVVTLCVFGNPVTPGDKLSEVEEGGPPPKVERSFAQNATLLSFCFVGLQVSYLTWGLLQERIMAHKYTSATNLEGELFKNSQFLVFINRVLALVIGWVVLQVVRQPRHTSPLFKYSYCSFSNIMSSWFQYEALKFVSFPTQVLCKASKVIPVMLMGKIVGNKTYQLYEYVTAAMLSAGIALFLSLTTRRVVATTLRVPLLKLHFQELSL</sequence>
<dbReference type="GO" id="GO:0000139">
    <property type="term" value="C:Golgi membrane"/>
    <property type="evidence" value="ECO:0007669"/>
    <property type="project" value="TreeGrafter"/>
</dbReference>
<feature type="signal peptide" evidence="9">
    <location>
        <begin position="1"/>
        <end position="24"/>
    </location>
</feature>
<evidence type="ECO:0000256" key="7">
    <source>
        <dbReference type="ARBA" id="ARBA00039668"/>
    </source>
</evidence>
<dbReference type="GO" id="GO:0005789">
    <property type="term" value="C:endoplasmic reticulum membrane"/>
    <property type="evidence" value="ECO:0007669"/>
    <property type="project" value="TreeGrafter"/>
</dbReference>